<dbReference type="EMBL" id="LT629695">
    <property type="protein sequence ID" value="SDH72441.1"/>
    <property type="molecule type" value="Genomic_DNA"/>
</dbReference>
<dbReference type="AlphaFoldDB" id="A0A1G8ERB3"/>
<dbReference type="Proteomes" id="UP000198822">
    <property type="component" value="Chromosome I"/>
</dbReference>
<protein>
    <submittedName>
        <fullName evidence="1">Uncharacterized protein</fullName>
    </submittedName>
</protein>
<sequence>MTDAWDEVDAALVAPSTLRHGTTNHEGPAS</sequence>
<accession>A0A1G8ERB3</accession>
<evidence type="ECO:0000313" key="2">
    <source>
        <dbReference type="Proteomes" id="UP000198822"/>
    </source>
</evidence>
<evidence type="ECO:0000313" key="1">
    <source>
        <dbReference type="EMBL" id="SDH72441.1"/>
    </source>
</evidence>
<keyword evidence="2" id="KW-1185">Reference proteome</keyword>
<name>A0A1G8ERB3_9MICO</name>
<gene>
    <name evidence="1" type="ORF">SAMN04489720_2160</name>
</gene>
<organism evidence="1 2">
    <name type="scientific">Agrococcus jejuensis</name>
    <dbReference type="NCBI Taxonomy" id="399736"/>
    <lineage>
        <taxon>Bacteria</taxon>
        <taxon>Bacillati</taxon>
        <taxon>Actinomycetota</taxon>
        <taxon>Actinomycetes</taxon>
        <taxon>Micrococcales</taxon>
        <taxon>Microbacteriaceae</taxon>
        <taxon>Agrococcus</taxon>
    </lineage>
</organism>
<reference evidence="2" key="1">
    <citation type="submission" date="2016-10" db="EMBL/GenBank/DDBJ databases">
        <authorList>
            <person name="Varghese N."/>
            <person name="Submissions S."/>
        </authorList>
    </citation>
    <scope>NUCLEOTIDE SEQUENCE [LARGE SCALE GENOMIC DNA]</scope>
    <source>
        <strain evidence="2">DSM 22002</strain>
    </source>
</reference>
<proteinExistence type="predicted"/>